<keyword evidence="3" id="KW-0560">Oxidoreductase</keyword>
<feature type="domain" description="NAD(P)-binding" evidence="4">
    <location>
        <begin position="8"/>
        <end position="166"/>
    </location>
</feature>
<dbReference type="InterPro" id="IPR016040">
    <property type="entry name" value="NAD(P)-bd_dom"/>
</dbReference>
<evidence type="ECO:0000256" key="2">
    <source>
        <dbReference type="ARBA" id="ARBA00022857"/>
    </source>
</evidence>
<gene>
    <name evidence="5" type="ORF">ANOM_007342</name>
</gene>
<dbReference type="SUPFAM" id="SSF51735">
    <property type="entry name" value="NAD(P)-binding Rossmann-fold domains"/>
    <property type="match status" value="1"/>
</dbReference>
<evidence type="ECO:0000313" key="5">
    <source>
        <dbReference type="EMBL" id="KNG83601.1"/>
    </source>
</evidence>
<dbReference type="GO" id="GO:0016491">
    <property type="term" value="F:oxidoreductase activity"/>
    <property type="evidence" value="ECO:0007669"/>
    <property type="project" value="UniProtKB-KW"/>
</dbReference>
<keyword evidence="6" id="KW-1185">Reference proteome</keyword>
<dbReference type="Gene3D" id="3.90.25.10">
    <property type="entry name" value="UDP-galactose 4-epimerase, domain 1"/>
    <property type="match status" value="1"/>
</dbReference>
<dbReference type="InterPro" id="IPR051609">
    <property type="entry name" value="NmrA/Isoflavone_reductase-like"/>
</dbReference>
<reference evidence="5 6" key="1">
    <citation type="submission" date="2014-06" db="EMBL/GenBank/DDBJ databases">
        <title>The Genome of the Aflatoxigenic Filamentous Fungus Aspergillus nomius.</title>
        <authorList>
            <person name="Moore M.G."/>
            <person name="Shannon B.M."/>
            <person name="Brian M.M."/>
        </authorList>
    </citation>
    <scope>NUCLEOTIDE SEQUENCE [LARGE SCALE GENOMIC DNA]</scope>
    <source>
        <strain evidence="5 6">NRRL 13137</strain>
    </source>
</reference>
<dbReference type="GeneID" id="26809146"/>
<evidence type="ECO:0000313" key="6">
    <source>
        <dbReference type="Proteomes" id="UP000037505"/>
    </source>
</evidence>
<dbReference type="Proteomes" id="UP000037505">
    <property type="component" value="Unassembled WGS sequence"/>
</dbReference>
<dbReference type="AlphaFoldDB" id="A0A0L1IVK5"/>
<dbReference type="RefSeq" id="XP_015404524.1">
    <property type="nucleotide sequence ID" value="XM_015552598.1"/>
</dbReference>
<proteinExistence type="inferred from homology"/>
<evidence type="ECO:0000259" key="4">
    <source>
        <dbReference type="Pfam" id="PF13460"/>
    </source>
</evidence>
<dbReference type="EMBL" id="JNOM01000258">
    <property type="protein sequence ID" value="KNG83601.1"/>
    <property type="molecule type" value="Genomic_DNA"/>
</dbReference>
<dbReference type="Pfam" id="PF13460">
    <property type="entry name" value="NAD_binding_10"/>
    <property type="match status" value="1"/>
</dbReference>
<comment type="similarity">
    <text evidence="1">Belongs to the NmrA-type oxidoreductase family. Isoflavone reductase subfamily.</text>
</comment>
<evidence type="ECO:0000256" key="3">
    <source>
        <dbReference type="ARBA" id="ARBA00023002"/>
    </source>
</evidence>
<keyword evidence="2" id="KW-0521">NADP</keyword>
<dbReference type="InterPro" id="IPR036291">
    <property type="entry name" value="NAD(P)-bd_dom_sf"/>
</dbReference>
<dbReference type="OrthoDB" id="10000533at2759"/>
<accession>A0A0L1IVK5</accession>
<evidence type="ECO:0000256" key="1">
    <source>
        <dbReference type="ARBA" id="ARBA00005725"/>
    </source>
</evidence>
<protein>
    <submittedName>
        <fullName evidence="5">NmrA-like family protein</fullName>
    </submittedName>
</protein>
<dbReference type="PANTHER" id="PTHR47706:SF4">
    <property type="entry name" value="NMRA-LIKE DOMAIN-CONTAINING PROTEIN"/>
    <property type="match status" value="1"/>
</dbReference>
<name>A0A0L1IVK5_ASPN3</name>
<dbReference type="PANTHER" id="PTHR47706">
    <property type="entry name" value="NMRA-LIKE FAMILY PROTEIN"/>
    <property type="match status" value="1"/>
</dbReference>
<comment type="caution">
    <text evidence="5">The sequence shown here is derived from an EMBL/GenBank/DDBJ whole genome shotgun (WGS) entry which is preliminary data.</text>
</comment>
<sequence>MVIVAVAGGTGGVGRTIVEALVQQAKHQVILLTRGVPKSDPLLDQIRQVQVDYSDTTALVRILDHHEVHTIISAIGIISDETSQSQLALINAAAQSSATKRFIPSEYSFIQTEEYTPLDYYPFLRLAYNYSLLAIDPSIKYWLAAADLLKTTSLQFTRVIPGFFMDYWGMPFVRTNLQPFTFGIDIASCQAAIPGDGNDVICMTYTYDMATFIVRLLDEEGWPEFSVIVGSQTTYNELLQLAEELRGKKFQVVYDSADRIKEGNVTIPPMPTDTGYSVEELKETTALVSRLTIAGVFDLPRENRLNARFPDIETTKLKDFLSQAWEGYQ</sequence>
<dbReference type="Gene3D" id="3.40.50.720">
    <property type="entry name" value="NAD(P)-binding Rossmann-like Domain"/>
    <property type="match status" value="1"/>
</dbReference>
<organism evidence="5 6">
    <name type="scientific">Aspergillus nomiae NRRL (strain ATCC 15546 / NRRL 13137 / CBS 260.88 / M93)</name>
    <dbReference type="NCBI Taxonomy" id="1509407"/>
    <lineage>
        <taxon>Eukaryota</taxon>
        <taxon>Fungi</taxon>
        <taxon>Dikarya</taxon>
        <taxon>Ascomycota</taxon>
        <taxon>Pezizomycotina</taxon>
        <taxon>Eurotiomycetes</taxon>
        <taxon>Eurotiomycetidae</taxon>
        <taxon>Eurotiales</taxon>
        <taxon>Aspergillaceae</taxon>
        <taxon>Aspergillus</taxon>
        <taxon>Aspergillus subgen. Circumdati</taxon>
    </lineage>
</organism>